<evidence type="ECO:0000313" key="2">
    <source>
        <dbReference type="Proteomes" id="UP001363622"/>
    </source>
</evidence>
<keyword evidence="2" id="KW-1185">Reference proteome</keyword>
<proteinExistence type="predicted"/>
<comment type="caution">
    <text evidence="1">The sequence shown here is derived from an EMBL/GenBank/DDBJ whole genome shotgun (WGS) entry which is preliminary data.</text>
</comment>
<name>A0ABR1KNX7_9PEZI</name>
<accession>A0ABR1KNX7</accession>
<evidence type="ECO:0000313" key="1">
    <source>
        <dbReference type="EMBL" id="KAK7515664.1"/>
    </source>
</evidence>
<reference evidence="1 2" key="1">
    <citation type="submission" date="2024-04" db="EMBL/GenBank/DDBJ databases">
        <title>Phyllosticta paracitricarpa is synonymous to the EU quarantine fungus P. citricarpa based on phylogenomic analyses.</title>
        <authorList>
            <consortium name="Lawrence Berkeley National Laboratory"/>
            <person name="Van Ingen-Buijs V.A."/>
            <person name="Van Westerhoven A.C."/>
            <person name="Haridas S."/>
            <person name="Skiadas P."/>
            <person name="Martin F."/>
            <person name="Groenewald J.Z."/>
            <person name="Crous P.W."/>
            <person name="Seidl M.F."/>
        </authorList>
    </citation>
    <scope>NUCLEOTIDE SEQUENCE [LARGE SCALE GENOMIC DNA]</scope>
    <source>
        <strain evidence="1 2">CBS 123371</strain>
    </source>
</reference>
<protein>
    <submittedName>
        <fullName evidence="1">Uncharacterized protein</fullName>
    </submittedName>
</protein>
<organism evidence="1 2">
    <name type="scientific">Phyllosticta citriasiana</name>
    <dbReference type="NCBI Taxonomy" id="595635"/>
    <lineage>
        <taxon>Eukaryota</taxon>
        <taxon>Fungi</taxon>
        <taxon>Dikarya</taxon>
        <taxon>Ascomycota</taxon>
        <taxon>Pezizomycotina</taxon>
        <taxon>Dothideomycetes</taxon>
        <taxon>Dothideomycetes incertae sedis</taxon>
        <taxon>Botryosphaeriales</taxon>
        <taxon>Phyllostictaceae</taxon>
        <taxon>Phyllosticta</taxon>
    </lineage>
</organism>
<dbReference type="EMBL" id="JBBPHU010000007">
    <property type="protein sequence ID" value="KAK7515664.1"/>
    <property type="molecule type" value="Genomic_DNA"/>
</dbReference>
<gene>
    <name evidence="1" type="ORF">IWZ03DRAFT_208794</name>
</gene>
<dbReference type="Proteomes" id="UP001363622">
    <property type="component" value="Unassembled WGS sequence"/>
</dbReference>
<sequence>MASSSTFPIIFTIAGSSSRHELLLISPGSKLSDLTSQIEAVASTSVNTQEFLAKYAKKKSQPDRVEAVRVRWAAAGRDAKTFPATTLLTEENVEAALRLIEASGVGKDVLEVTIAEAPAEEQKKELPERTK</sequence>